<dbReference type="AlphaFoldDB" id="A0AAW9QBR4"/>
<feature type="transmembrane region" description="Helical" evidence="7">
    <location>
        <begin position="254"/>
        <end position="277"/>
    </location>
</feature>
<keyword evidence="5 7" id="KW-0472">Membrane</keyword>
<keyword evidence="4 7" id="KW-1133">Transmembrane helix</keyword>
<evidence type="ECO:0000256" key="1">
    <source>
        <dbReference type="ARBA" id="ARBA00004651"/>
    </source>
</evidence>
<feature type="transmembrane region" description="Helical" evidence="7">
    <location>
        <begin position="189"/>
        <end position="216"/>
    </location>
</feature>
<feature type="transmembrane region" description="Helical" evidence="7">
    <location>
        <begin position="159"/>
        <end position="177"/>
    </location>
</feature>
<feature type="transmembrane region" description="Helical" evidence="7">
    <location>
        <begin position="103"/>
        <end position="123"/>
    </location>
</feature>
<dbReference type="Pfam" id="PF00892">
    <property type="entry name" value="EamA"/>
    <property type="match status" value="2"/>
</dbReference>
<feature type="domain" description="EamA" evidence="8">
    <location>
        <begin position="162"/>
        <end position="298"/>
    </location>
</feature>
<evidence type="ECO:0000256" key="3">
    <source>
        <dbReference type="ARBA" id="ARBA00022692"/>
    </source>
</evidence>
<sequence length="332" mass="34113">MNATTAPLSPRSLGIASLLLATSSWGAMFLVGKDVLQHVDPFWFTLVRYTLSALLFAMLLLPRGAAPWQRLRRHAGPLAWRGVAGFGVFSVMLLEGLSHSAPSHGAVIMATVPMTTQLLRWALDGVRPTRTAVLTAVLALAGVATVAGVFSSGDAFNTGYLLGDALALAGTLGWIAYTRGAARMPELDVVEYTALTVLASWPLLLLGTLAATAVGLSAAPGAEGLQSSWHGLLFAGVLSSAVAVLAFNHGVRRLGAVTATAFLNFVPVSALLMSVALGKPPTAAELLGIAMVVTALLVHTAASRSPASPTLSPATPGVPTPRAALPPCKATS</sequence>
<keyword evidence="2" id="KW-1003">Cell membrane</keyword>
<name>A0AAW9QBR4_9BURK</name>
<dbReference type="PANTHER" id="PTHR42920:SF14">
    <property type="entry name" value="TRANSPORTER, DRUG_METABOLITE EXPORTER FAMILY"/>
    <property type="match status" value="1"/>
</dbReference>
<feature type="transmembrane region" description="Helical" evidence="7">
    <location>
        <begin position="132"/>
        <end position="153"/>
    </location>
</feature>
<feature type="region of interest" description="Disordered" evidence="6">
    <location>
        <begin position="305"/>
        <end position="332"/>
    </location>
</feature>
<feature type="domain" description="EamA" evidence="8">
    <location>
        <begin position="13"/>
        <end position="146"/>
    </location>
</feature>
<feature type="transmembrane region" description="Helical" evidence="7">
    <location>
        <begin position="228"/>
        <end position="247"/>
    </location>
</feature>
<evidence type="ECO:0000259" key="8">
    <source>
        <dbReference type="Pfam" id="PF00892"/>
    </source>
</evidence>
<feature type="compositionally biased region" description="Low complexity" evidence="6">
    <location>
        <begin position="305"/>
        <end position="315"/>
    </location>
</feature>
<comment type="caution">
    <text evidence="9">The sequence shown here is derived from an EMBL/GenBank/DDBJ whole genome shotgun (WGS) entry which is preliminary data.</text>
</comment>
<dbReference type="GO" id="GO:0005886">
    <property type="term" value="C:plasma membrane"/>
    <property type="evidence" value="ECO:0007669"/>
    <property type="project" value="UniProtKB-SubCell"/>
</dbReference>
<accession>A0AAW9QBR4</accession>
<dbReference type="RefSeq" id="WP_332287708.1">
    <property type="nucleotide sequence ID" value="NZ_JAZIBG010000009.1"/>
</dbReference>
<organism evidence="9 10">
    <name type="scientific">Aquincola agrisoli</name>
    <dbReference type="NCBI Taxonomy" id="3119538"/>
    <lineage>
        <taxon>Bacteria</taxon>
        <taxon>Pseudomonadati</taxon>
        <taxon>Pseudomonadota</taxon>
        <taxon>Betaproteobacteria</taxon>
        <taxon>Burkholderiales</taxon>
        <taxon>Sphaerotilaceae</taxon>
        <taxon>Aquincola</taxon>
    </lineage>
</organism>
<feature type="transmembrane region" description="Helical" evidence="7">
    <location>
        <begin position="78"/>
        <end position="97"/>
    </location>
</feature>
<evidence type="ECO:0000256" key="2">
    <source>
        <dbReference type="ARBA" id="ARBA00022475"/>
    </source>
</evidence>
<comment type="subcellular location">
    <subcellularLocation>
        <location evidence="1">Cell membrane</location>
        <topology evidence="1">Multi-pass membrane protein</topology>
    </subcellularLocation>
</comment>
<evidence type="ECO:0000256" key="6">
    <source>
        <dbReference type="SAM" id="MobiDB-lite"/>
    </source>
</evidence>
<dbReference type="SUPFAM" id="SSF103481">
    <property type="entry name" value="Multidrug resistance efflux transporter EmrE"/>
    <property type="match status" value="2"/>
</dbReference>
<feature type="transmembrane region" description="Helical" evidence="7">
    <location>
        <begin position="42"/>
        <end position="66"/>
    </location>
</feature>
<protein>
    <submittedName>
        <fullName evidence="9">DMT family transporter</fullName>
    </submittedName>
</protein>
<evidence type="ECO:0000256" key="5">
    <source>
        <dbReference type="ARBA" id="ARBA00023136"/>
    </source>
</evidence>
<proteinExistence type="predicted"/>
<dbReference type="Proteomes" id="UP001336250">
    <property type="component" value="Unassembled WGS sequence"/>
</dbReference>
<feature type="transmembrane region" description="Helical" evidence="7">
    <location>
        <begin position="283"/>
        <end position="302"/>
    </location>
</feature>
<dbReference type="InterPro" id="IPR051258">
    <property type="entry name" value="Diverse_Substrate_Transporter"/>
</dbReference>
<evidence type="ECO:0000313" key="9">
    <source>
        <dbReference type="EMBL" id="MEF7612814.1"/>
    </source>
</evidence>
<evidence type="ECO:0000256" key="4">
    <source>
        <dbReference type="ARBA" id="ARBA00022989"/>
    </source>
</evidence>
<evidence type="ECO:0000313" key="10">
    <source>
        <dbReference type="Proteomes" id="UP001336250"/>
    </source>
</evidence>
<reference evidence="9 10" key="1">
    <citation type="submission" date="2024-02" db="EMBL/GenBank/DDBJ databases">
        <title>Genome sequence of Aquincola sp. MAHUQ-54.</title>
        <authorList>
            <person name="Huq M.A."/>
        </authorList>
    </citation>
    <scope>NUCLEOTIDE SEQUENCE [LARGE SCALE GENOMIC DNA]</scope>
    <source>
        <strain evidence="9 10">MAHUQ-54</strain>
    </source>
</reference>
<dbReference type="PANTHER" id="PTHR42920">
    <property type="entry name" value="OS03G0707200 PROTEIN-RELATED"/>
    <property type="match status" value="1"/>
</dbReference>
<evidence type="ECO:0000256" key="7">
    <source>
        <dbReference type="SAM" id="Phobius"/>
    </source>
</evidence>
<dbReference type="InterPro" id="IPR037185">
    <property type="entry name" value="EmrE-like"/>
</dbReference>
<keyword evidence="3 7" id="KW-0812">Transmembrane</keyword>
<dbReference type="EMBL" id="JAZIBG010000009">
    <property type="protein sequence ID" value="MEF7612814.1"/>
    <property type="molecule type" value="Genomic_DNA"/>
</dbReference>
<dbReference type="InterPro" id="IPR000620">
    <property type="entry name" value="EamA_dom"/>
</dbReference>
<gene>
    <name evidence="9" type="ORF">V4F39_02755</name>
</gene>
<keyword evidence="10" id="KW-1185">Reference proteome</keyword>